<reference evidence="2 3" key="1">
    <citation type="journal article" date="2021" name="BMC Genomics">
        <title>Datura genome reveals duplications of psychoactive alkaloid biosynthetic genes and high mutation rate following tissue culture.</title>
        <authorList>
            <person name="Rajewski A."/>
            <person name="Carter-House D."/>
            <person name="Stajich J."/>
            <person name="Litt A."/>
        </authorList>
    </citation>
    <scope>NUCLEOTIDE SEQUENCE [LARGE SCALE GENOMIC DNA]</scope>
    <source>
        <strain evidence="2">AR-01</strain>
    </source>
</reference>
<name>A0ABS8V066_DATST</name>
<evidence type="ECO:0000313" key="2">
    <source>
        <dbReference type="EMBL" id="MCD9640069.1"/>
    </source>
</evidence>
<proteinExistence type="predicted"/>
<sequence length="111" mass="12178">MPVAPLRPLLSFRDSLTGSVHYTIIPSPQGTMTSTQQEQIPAQIQAQVIAPTFLLDKGKIPTHEALSMSLYVPLVKEEALKRAIKISRIQTRGLTHDPEASPSVPPQNNLE</sequence>
<keyword evidence="3" id="KW-1185">Reference proteome</keyword>
<feature type="region of interest" description="Disordered" evidence="1">
    <location>
        <begin position="91"/>
        <end position="111"/>
    </location>
</feature>
<dbReference type="EMBL" id="JACEIK010003043">
    <property type="protein sequence ID" value="MCD9640069.1"/>
    <property type="molecule type" value="Genomic_DNA"/>
</dbReference>
<comment type="caution">
    <text evidence="2">The sequence shown here is derived from an EMBL/GenBank/DDBJ whole genome shotgun (WGS) entry which is preliminary data.</text>
</comment>
<accession>A0ABS8V066</accession>
<protein>
    <submittedName>
        <fullName evidence="2">Uncharacterized protein</fullName>
    </submittedName>
</protein>
<gene>
    <name evidence="2" type="ORF">HAX54_025097</name>
</gene>
<evidence type="ECO:0000256" key="1">
    <source>
        <dbReference type="SAM" id="MobiDB-lite"/>
    </source>
</evidence>
<dbReference type="Proteomes" id="UP000823775">
    <property type="component" value="Unassembled WGS sequence"/>
</dbReference>
<organism evidence="2 3">
    <name type="scientific">Datura stramonium</name>
    <name type="common">Jimsonweed</name>
    <name type="synonym">Common thornapple</name>
    <dbReference type="NCBI Taxonomy" id="4076"/>
    <lineage>
        <taxon>Eukaryota</taxon>
        <taxon>Viridiplantae</taxon>
        <taxon>Streptophyta</taxon>
        <taxon>Embryophyta</taxon>
        <taxon>Tracheophyta</taxon>
        <taxon>Spermatophyta</taxon>
        <taxon>Magnoliopsida</taxon>
        <taxon>eudicotyledons</taxon>
        <taxon>Gunneridae</taxon>
        <taxon>Pentapetalae</taxon>
        <taxon>asterids</taxon>
        <taxon>lamiids</taxon>
        <taxon>Solanales</taxon>
        <taxon>Solanaceae</taxon>
        <taxon>Solanoideae</taxon>
        <taxon>Datureae</taxon>
        <taxon>Datura</taxon>
    </lineage>
</organism>
<evidence type="ECO:0000313" key="3">
    <source>
        <dbReference type="Proteomes" id="UP000823775"/>
    </source>
</evidence>